<name>A0A844ZSN9_9SPHN</name>
<dbReference type="OrthoDB" id="7427886at2"/>
<evidence type="ECO:0000313" key="4">
    <source>
        <dbReference type="Proteomes" id="UP000442714"/>
    </source>
</evidence>
<evidence type="ECO:0000313" key="3">
    <source>
        <dbReference type="EMBL" id="MXO89817.1"/>
    </source>
</evidence>
<proteinExistence type="predicted"/>
<keyword evidence="1" id="KW-0732">Signal</keyword>
<dbReference type="Proteomes" id="UP000442714">
    <property type="component" value="Unassembled WGS sequence"/>
</dbReference>
<accession>A0A844ZSN9</accession>
<dbReference type="RefSeq" id="WP_160603339.1">
    <property type="nucleotide sequence ID" value="NZ_WTYX01000001.1"/>
</dbReference>
<dbReference type="InterPro" id="IPR007893">
    <property type="entry name" value="Spore_coat_U/FanG"/>
</dbReference>
<dbReference type="PANTHER" id="PTHR37089:SF3">
    <property type="entry name" value="EXPORTED PROTEIN"/>
    <property type="match status" value="1"/>
</dbReference>
<organism evidence="3 4">
    <name type="scientific">Pontixanthobacter aquaemixtae</name>
    <dbReference type="NCBI Taxonomy" id="1958940"/>
    <lineage>
        <taxon>Bacteria</taxon>
        <taxon>Pseudomonadati</taxon>
        <taxon>Pseudomonadota</taxon>
        <taxon>Alphaproteobacteria</taxon>
        <taxon>Sphingomonadales</taxon>
        <taxon>Erythrobacteraceae</taxon>
        <taxon>Pontixanthobacter</taxon>
    </lineage>
</organism>
<evidence type="ECO:0000259" key="2">
    <source>
        <dbReference type="Pfam" id="PF05229"/>
    </source>
</evidence>
<feature type="signal peptide" evidence="1">
    <location>
        <begin position="1"/>
        <end position="24"/>
    </location>
</feature>
<feature type="domain" description="Spore coat protein U/FanG" evidence="2">
    <location>
        <begin position="32"/>
        <end position="160"/>
    </location>
</feature>
<reference evidence="3 4" key="1">
    <citation type="submission" date="2019-12" db="EMBL/GenBank/DDBJ databases">
        <title>Genomic-based taxomic classification of the family Erythrobacteraceae.</title>
        <authorList>
            <person name="Xu L."/>
        </authorList>
    </citation>
    <scope>NUCLEOTIDE SEQUENCE [LARGE SCALE GENOMIC DNA]</scope>
    <source>
        <strain evidence="3 4">KCTC 52763</strain>
    </source>
</reference>
<gene>
    <name evidence="3" type="ORF">GRI41_03195</name>
</gene>
<feature type="chain" id="PRO_5032928925" evidence="1">
    <location>
        <begin position="25"/>
        <end position="164"/>
    </location>
</feature>
<evidence type="ECO:0000256" key="1">
    <source>
        <dbReference type="SAM" id="SignalP"/>
    </source>
</evidence>
<protein>
    <submittedName>
        <fullName evidence="3">Fimbrial major subunit CsuA/B family protein</fullName>
    </submittedName>
</protein>
<dbReference type="InterPro" id="IPR053167">
    <property type="entry name" value="Spore_coat_component"/>
</dbReference>
<keyword evidence="4" id="KW-1185">Reference proteome</keyword>
<dbReference type="SMART" id="SM00972">
    <property type="entry name" value="SCPU"/>
    <property type="match status" value="1"/>
</dbReference>
<sequence length="164" mass="17730">MYIRTAFCALVLPVAAFGSGSAFAQQASDIAMPVSGEVRSRCDIVATPMRFQIANVGANSSSDATATIHLRCTQRTFFTVTIDYGQNANGTQRRMISGDGDLLAYDVYRNAARTRPWGLGNRGVRFYASGAAEGTFNVYGRIPNVSTFNAAGSYRDTLTVQIEF</sequence>
<comment type="caution">
    <text evidence="3">The sequence shown here is derived from an EMBL/GenBank/DDBJ whole genome shotgun (WGS) entry which is preliminary data.</text>
</comment>
<dbReference type="AlphaFoldDB" id="A0A844ZSN9"/>
<dbReference type="EMBL" id="WTYX01000001">
    <property type="protein sequence ID" value="MXO89817.1"/>
    <property type="molecule type" value="Genomic_DNA"/>
</dbReference>
<dbReference type="Pfam" id="PF05229">
    <property type="entry name" value="SCPU"/>
    <property type="match status" value="1"/>
</dbReference>
<dbReference type="PANTHER" id="PTHR37089">
    <property type="entry name" value="PROTEIN U-RELATED"/>
    <property type="match status" value="1"/>
</dbReference>